<feature type="active site" description="Proton acceptor" evidence="4">
    <location>
        <position position="359"/>
    </location>
</feature>
<evidence type="ECO:0000259" key="5">
    <source>
        <dbReference type="Pfam" id="PF06441"/>
    </source>
</evidence>
<evidence type="ECO:0000256" key="1">
    <source>
        <dbReference type="ARBA" id="ARBA00010088"/>
    </source>
</evidence>
<dbReference type="RefSeq" id="WP_220209032.1">
    <property type="nucleotide sequence ID" value="NZ_BNJK01000002.1"/>
</dbReference>
<dbReference type="InterPro" id="IPR000639">
    <property type="entry name" value="Epox_hydrolase-like"/>
</dbReference>
<dbReference type="PIRSF" id="PIRSF001112">
    <property type="entry name" value="Epoxide_hydrolase"/>
    <property type="match status" value="1"/>
</dbReference>
<organism evidence="6 7">
    <name type="scientific">Reticulibacter mediterranei</name>
    <dbReference type="NCBI Taxonomy" id="2778369"/>
    <lineage>
        <taxon>Bacteria</taxon>
        <taxon>Bacillati</taxon>
        <taxon>Chloroflexota</taxon>
        <taxon>Ktedonobacteria</taxon>
        <taxon>Ktedonobacterales</taxon>
        <taxon>Reticulibacteraceae</taxon>
        <taxon>Reticulibacter</taxon>
    </lineage>
</organism>
<dbReference type="Pfam" id="PF06441">
    <property type="entry name" value="EHN"/>
    <property type="match status" value="1"/>
</dbReference>
<reference evidence="6" key="1">
    <citation type="submission" date="2020-10" db="EMBL/GenBank/DDBJ databases">
        <title>Taxonomic study of unclassified bacteria belonging to the class Ktedonobacteria.</title>
        <authorList>
            <person name="Yabe S."/>
            <person name="Wang C.M."/>
            <person name="Zheng Y."/>
            <person name="Sakai Y."/>
            <person name="Cavaletti L."/>
            <person name="Monciardini P."/>
            <person name="Donadio S."/>
        </authorList>
    </citation>
    <scope>NUCLEOTIDE SEQUENCE</scope>
    <source>
        <strain evidence="6">ID150040</strain>
    </source>
</reference>
<name>A0A8J3N7B0_9CHLR</name>
<feature type="active site" description="Nucleophile" evidence="4">
    <location>
        <position position="178"/>
    </location>
</feature>
<evidence type="ECO:0000313" key="7">
    <source>
        <dbReference type="Proteomes" id="UP000597444"/>
    </source>
</evidence>
<keyword evidence="7" id="KW-1185">Reference proteome</keyword>
<keyword evidence="2" id="KW-0058">Aromatic hydrocarbons catabolism</keyword>
<accession>A0A8J3N7B0</accession>
<proteinExistence type="inferred from homology"/>
<comment type="similarity">
    <text evidence="1">Belongs to the peptidase S33 family.</text>
</comment>
<evidence type="ECO:0000256" key="2">
    <source>
        <dbReference type="ARBA" id="ARBA00022797"/>
    </source>
</evidence>
<dbReference type="Gene3D" id="3.40.50.1820">
    <property type="entry name" value="alpha/beta hydrolase"/>
    <property type="match status" value="1"/>
</dbReference>
<keyword evidence="3" id="KW-0378">Hydrolase</keyword>
<dbReference type="PANTHER" id="PTHR21661:SF35">
    <property type="entry name" value="EPOXIDE HYDROLASE"/>
    <property type="match status" value="1"/>
</dbReference>
<evidence type="ECO:0000256" key="3">
    <source>
        <dbReference type="ARBA" id="ARBA00022801"/>
    </source>
</evidence>
<dbReference type="Proteomes" id="UP000597444">
    <property type="component" value="Unassembled WGS sequence"/>
</dbReference>
<feature type="domain" description="Epoxide hydrolase N-terminal" evidence="5">
    <location>
        <begin position="3"/>
        <end position="107"/>
    </location>
</feature>
<dbReference type="InterPro" id="IPR010497">
    <property type="entry name" value="Epoxide_hydro_N"/>
</dbReference>
<feature type="active site" description="Proton donor" evidence="4">
    <location>
        <position position="305"/>
    </location>
</feature>
<gene>
    <name evidence="6" type="ORF">KSF_083230</name>
</gene>
<dbReference type="PANTHER" id="PTHR21661">
    <property type="entry name" value="EPOXIDE HYDROLASE 1-RELATED"/>
    <property type="match status" value="1"/>
</dbReference>
<comment type="caution">
    <text evidence="6">The sequence shown here is derived from an EMBL/GenBank/DDBJ whole genome shotgun (WGS) entry which is preliminary data.</text>
</comment>
<dbReference type="InterPro" id="IPR016292">
    <property type="entry name" value="Epoxide_hydrolase"/>
</dbReference>
<dbReference type="SUPFAM" id="SSF53474">
    <property type="entry name" value="alpha/beta-Hydrolases"/>
    <property type="match status" value="1"/>
</dbReference>
<protein>
    <submittedName>
        <fullName evidence="6">Multidrug MFS transporter</fullName>
    </submittedName>
</protein>
<dbReference type="InterPro" id="IPR029058">
    <property type="entry name" value="AB_hydrolase_fold"/>
</dbReference>
<dbReference type="PRINTS" id="PR00412">
    <property type="entry name" value="EPOXHYDRLASE"/>
</dbReference>
<evidence type="ECO:0000256" key="4">
    <source>
        <dbReference type="PIRSR" id="PIRSR001112-1"/>
    </source>
</evidence>
<dbReference type="GO" id="GO:0004301">
    <property type="term" value="F:epoxide hydrolase activity"/>
    <property type="evidence" value="ECO:0007669"/>
    <property type="project" value="TreeGrafter"/>
</dbReference>
<evidence type="ECO:0000313" key="6">
    <source>
        <dbReference type="EMBL" id="GHO98275.1"/>
    </source>
</evidence>
<dbReference type="GO" id="GO:0097176">
    <property type="term" value="P:epoxide metabolic process"/>
    <property type="evidence" value="ECO:0007669"/>
    <property type="project" value="TreeGrafter"/>
</dbReference>
<sequence length="385" mass="43584">MSIQPFTIDVPQATLDDLHERLIRTRWPDEIEGAGWEYGTNFAYLKSLVQYWLHGFNWREQEAKLNRFAHFRAQIGNMGIHFVHERGKGPHPLPLIITHGWPGSFFELLKLVPLLTDPASYGGDPADAFDVIVPSLPGFGFSDQPRERGWTLAQTAELWMHLMKEELGYQRFAAAGGDFGSGVTRMLALRHPELVVGIHLTFLSFPTLIADMPDLSPAEQRYLEAVQQWMSREGGYAMIQSTKPQTLAYGLNDSPVGLAGWIIEKFQSLSDCGGEIERSFSKDELLTNIMIYWVTQSINASIRTYYENVRLQPPLRAGQRIEVPAGVALFPGEANRPPREWGERTLHIERWSEMPRGGHFAGLEAPDLLADELRTFFRPLRSALP</sequence>
<dbReference type="EMBL" id="BNJK01000002">
    <property type="protein sequence ID" value="GHO98275.1"/>
    <property type="molecule type" value="Genomic_DNA"/>
</dbReference>
<dbReference type="AlphaFoldDB" id="A0A8J3N7B0"/>